<feature type="domain" description="HTH lysR-type" evidence="5">
    <location>
        <begin position="17"/>
        <end position="74"/>
    </location>
</feature>
<dbReference type="InterPro" id="IPR036390">
    <property type="entry name" value="WH_DNA-bd_sf"/>
</dbReference>
<dbReference type="Pfam" id="PF03466">
    <property type="entry name" value="LysR_substrate"/>
    <property type="match status" value="1"/>
</dbReference>
<sequence>MHLVQDSTLPYAQVMEWSLRELRFFVAAAEEGSFTDAAARLYVSQAAVSRTVAGLERTVGDRLLRRVPRGCELTSTGQQLLPHARRVLSEAARFTEFLTSRHGTLRLGYAWAALGRHTAPLQRAWAKEHEAIELELVRHNLPSAGLAEGLCDVAVVRRPVDEKRFESIVVGLERRLVAFASDDAQWSRRRQVSMTEIGDRVVIIDPRVGTTNSQLWLGDDHQPQFIEASDVDGWLDAIAAGRGVGTTAEATAHHHPRPGVTYRPIKDGPRIAVRLAWWRDDPPAGLNDLISAVTTVYATER</sequence>
<dbReference type="PRINTS" id="PR00039">
    <property type="entry name" value="HTHLYSR"/>
</dbReference>
<dbReference type="Gene3D" id="1.10.10.10">
    <property type="entry name" value="Winged helix-like DNA-binding domain superfamily/Winged helix DNA-binding domain"/>
    <property type="match status" value="1"/>
</dbReference>
<keyword evidence="3" id="KW-0238">DNA-binding</keyword>
<accession>A0ABP8WT09</accession>
<dbReference type="InterPro" id="IPR005119">
    <property type="entry name" value="LysR_subst-bd"/>
</dbReference>
<dbReference type="Gene3D" id="3.40.190.10">
    <property type="entry name" value="Periplasmic binding protein-like II"/>
    <property type="match status" value="2"/>
</dbReference>
<dbReference type="Proteomes" id="UP001500843">
    <property type="component" value="Unassembled WGS sequence"/>
</dbReference>
<proteinExistence type="inferred from homology"/>
<dbReference type="Pfam" id="PF00126">
    <property type="entry name" value="HTH_1"/>
    <property type="match status" value="1"/>
</dbReference>
<evidence type="ECO:0000256" key="3">
    <source>
        <dbReference type="ARBA" id="ARBA00023125"/>
    </source>
</evidence>
<evidence type="ECO:0000313" key="6">
    <source>
        <dbReference type="EMBL" id="GAA4694015.1"/>
    </source>
</evidence>
<dbReference type="EMBL" id="BAABHM010000006">
    <property type="protein sequence ID" value="GAA4694015.1"/>
    <property type="molecule type" value="Genomic_DNA"/>
</dbReference>
<comment type="caution">
    <text evidence="6">The sequence shown here is derived from an EMBL/GenBank/DDBJ whole genome shotgun (WGS) entry which is preliminary data.</text>
</comment>
<dbReference type="PANTHER" id="PTHR30346:SF0">
    <property type="entry name" value="HCA OPERON TRANSCRIPTIONAL ACTIVATOR HCAR"/>
    <property type="match status" value="1"/>
</dbReference>
<keyword evidence="4" id="KW-0804">Transcription</keyword>
<evidence type="ECO:0000313" key="7">
    <source>
        <dbReference type="Proteomes" id="UP001500843"/>
    </source>
</evidence>
<evidence type="ECO:0000256" key="1">
    <source>
        <dbReference type="ARBA" id="ARBA00009437"/>
    </source>
</evidence>
<dbReference type="SUPFAM" id="SSF53850">
    <property type="entry name" value="Periplasmic binding protein-like II"/>
    <property type="match status" value="1"/>
</dbReference>
<name>A0ABP8WT09_9MICO</name>
<dbReference type="SUPFAM" id="SSF46785">
    <property type="entry name" value="Winged helix' DNA-binding domain"/>
    <property type="match status" value="1"/>
</dbReference>
<evidence type="ECO:0000259" key="5">
    <source>
        <dbReference type="PROSITE" id="PS50931"/>
    </source>
</evidence>
<reference evidence="7" key="1">
    <citation type="journal article" date="2019" name="Int. J. Syst. Evol. Microbiol.">
        <title>The Global Catalogue of Microorganisms (GCM) 10K type strain sequencing project: providing services to taxonomists for standard genome sequencing and annotation.</title>
        <authorList>
            <consortium name="The Broad Institute Genomics Platform"/>
            <consortium name="The Broad Institute Genome Sequencing Center for Infectious Disease"/>
            <person name="Wu L."/>
            <person name="Ma J."/>
        </authorList>
    </citation>
    <scope>NUCLEOTIDE SEQUENCE [LARGE SCALE GENOMIC DNA]</scope>
    <source>
        <strain evidence="7">JCM 17975</strain>
    </source>
</reference>
<dbReference type="InterPro" id="IPR036388">
    <property type="entry name" value="WH-like_DNA-bd_sf"/>
</dbReference>
<evidence type="ECO:0000256" key="2">
    <source>
        <dbReference type="ARBA" id="ARBA00023015"/>
    </source>
</evidence>
<dbReference type="PANTHER" id="PTHR30346">
    <property type="entry name" value="TRANSCRIPTIONAL DUAL REGULATOR HCAR-RELATED"/>
    <property type="match status" value="1"/>
</dbReference>
<comment type="similarity">
    <text evidence="1">Belongs to the LysR transcriptional regulatory family.</text>
</comment>
<gene>
    <name evidence="6" type="ORF">GCM10023198_12040</name>
</gene>
<dbReference type="InterPro" id="IPR000847">
    <property type="entry name" value="LysR_HTH_N"/>
</dbReference>
<dbReference type="PROSITE" id="PS50931">
    <property type="entry name" value="HTH_LYSR"/>
    <property type="match status" value="1"/>
</dbReference>
<keyword evidence="7" id="KW-1185">Reference proteome</keyword>
<protein>
    <submittedName>
        <fullName evidence="6">LysR family transcriptional regulator</fullName>
    </submittedName>
</protein>
<keyword evidence="2" id="KW-0805">Transcription regulation</keyword>
<evidence type="ECO:0000256" key="4">
    <source>
        <dbReference type="ARBA" id="ARBA00023163"/>
    </source>
</evidence>
<organism evidence="6 7">
    <name type="scientific">Promicromonospora umidemergens</name>
    <dbReference type="NCBI Taxonomy" id="629679"/>
    <lineage>
        <taxon>Bacteria</taxon>
        <taxon>Bacillati</taxon>
        <taxon>Actinomycetota</taxon>
        <taxon>Actinomycetes</taxon>
        <taxon>Micrococcales</taxon>
        <taxon>Promicromonosporaceae</taxon>
        <taxon>Promicromonospora</taxon>
    </lineage>
</organism>